<protein>
    <submittedName>
        <fullName evidence="2">Uncharacterized protein</fullName>
    </submittedName>
</protein>
<dbReference type="EMBL" id="KV417615">
    <property type="protein sequence ID" value="KZP14595.1"/>
    <property type="molecule type" value="Genomic_DNA"/>
</dbReference>
<dbReference type="Proteomes" id="UP000076532">
    <property type="component" value="Unassembled WGS sequence"/>
</dbReference>
<gene>
    <name evidence="2" type="ORF">FIBSPDRAFT_104219</name>
</gene>
<dbReference type="AlphaFoldDB" id="A0A166DDJ8"/>
<feature type="region of interest" description="Disordered" evidence="1">
    <location>
        <begin position="62"/>
        <end position="106"/>
    </location>
</feature>
<evidence type="ECO:0000256" key="1">
    <source>
        <dbReference type="SAM" id="MobiDB-lite"/>
    </source>
</evidence>
<proteinExistence type="predicted"/>
<sequence length="173" mass="19089">MREAPTMTCPACPSARSTPPSANAHGKGQTFIPPRRPSRPAVLPAVLSSSTPPSLIQVRCRTGARPLRRSPYTRSLPPRRHEIRSPPRRMGVGRSRALRRSSPRTHRRFRATCSTALRRPGPLLARNSTTTIRSHPFVPPLASLLCPWPVACFGRRIRLAPGVEQCGTSRRAL</sequence>
<organism evidence="2 3">
    <name type="scientific">Athelia psychrophila</name>
    <dbReference type="NCBI Taxonomy" id="1759441"/>
    <lineage>
        <taxon>Eukaryota</taxon>
        <taxon>Fungi</taxon>
        <taxon>Dikarya</taxon>
        <taxon>Basidiomycota</taxon>
        <taxon>Agaricomycotina</taxon>
        <taxon>Agaricomycetes</taxon>
        <taxon>Agaricomycetidae</taxon>
        <taxon>Atheliales</taxon>
        <taxon>Atheliaceae</taxon>
        <taxon>Athelia</taxon>
    </lineage>
</organism>
<feature type="region of interest" description="Disordered" evidence="1">
    <location>
        <begin position="1"/>
        <end position="48"/>
    </location>
</feature>
<evidence type="ECO:0000313" key="3">
    <source>
        <dbReference type="Proteomes" id="UP000076532"/>
    </source>
</evidence>
<evidence type="ECO:0000313" key="2">
    <source>
        <dbReference type="EMBL" id="KZP14595.1"/>
    </source>
</evidence>
<keyword evidence="3" id="KW-1185">Reference proteome</keyword>
<reference evidence="2 3" key="1">
    <citation type="journal article" date="2016" name="Mol. Biol. Evol.">
        <title>Comparative Genomics of Early-Diverging Mushroom-Forming Fungi Provides Insights into the Origins of Lignocellulose Decay Capabilities.</title>
        <authorList>
            <person name="Nagy L.G."/>
            <person name="Riley R."/>
            <person name="Tritt A."/>
            <person name="Adam C."/>
            <person name="Daum C."/>
            <person name="Floudas D."/>
            <person name="Sun H."/>
            <person name="Yadav J.S."/>
            <person name="Pangilinan J."/>
            <person name="Larsson K.H."/>
            <person name="Matsuura K."/>
            <person name="Barry K."/>
            <person name="Labutti K."/>
            <person name="Kuo R."/>
            <person name="Ohm R.A."/>
            <person name="Bhattacharya S.S."/>
            <person name="Shirouzu T."/>
            <person name="Yoshinaga Y."/>
            <person name="Martin F.M."/>
            <person name="Grigoriev I.V."/>
            <person name="Hibbett D.S."/>
        </authorList>
    </citation>
    <scope>NUCLEOTIDE SEQUENCE [LARGE SCALE GENOMIC DNA]</scope>
    <source>
        <strain evidence="2 3">CBS 109695</strain>
    </source>
</reference>
<name>A0A166DDJ8_9AGAM</name>
<accession>A0A166DDJ8</accession>
<feature type="compositionally biased region" description="Basic residues" evidence="1">
    <location>
        <begin position="96"/>
        <end position="106"/>
    </location>
</feature>